<feature type="compositionally biased region" description="Gly residues" evidence="2">
    <location>
        <begin position="996"/>
        <end position="1025"/>
    </location>
</feature>
<dbReference type="AlphaFoldDB" id="A0A835YAN8"/>
<feature type="coiled-coil region" evidence="1">
    <location>
        <begin position="97"/>
        <end position="124"/>
    </location>
</feature>
<keyword evidence="1" id="KW-0175">Coiled coil</keyword>
<evidence type="ECO:0000313" key="4">
    <source>
        <dbReference type="Proteomes" id="UP000612055"/>
    </source>
</evidence>
<feature type="coiled-coil region" evidence="1">
    <location>
        <begin position="313"/>
        <end position="340"/>
    </location>
</feature>
<reference evidence="3" key="1">
    <citation type="journal article" date="2020" name="bioRxiv">
        <title>Comparative genomics of Chlamydomonas.</title>
        <authorList>
            <person name="Craig R.J."/>
            <person name="Hasan A.R."/>
            <person name="Ness R.W."/>
            <person name="Keightley P.D."/>
        </authorList>
    </citation>
    <scope>NUCLEOTIDE SEQUENCE</scope>
    <source>
        <strain evidence="3">CCAP 11/70</strain>
    </source>
</reference>
<sequence>MAPKSKVNQARQQLEAAEEDIRQKERQLAQLKEQVVLARGRINELEADASTSARLEDDVQTLLQHQQRTASAFKDYENRVLALELQGLVERWRAMDVEELAQQNHDLREECMRLQQENMGLSRTVAEHSLSARRDLARIELALELTVKEKMAQMHDRLRQELYDEMDDKTKAMVAQHGELQDHVAQVSSQAATLDRQFRQLQAERARFKVDADLASGLGETQAVQMVGLKKQLQQAYQQLQQAYQVIDLLRRRLGESEARAQAAWDEAVRAGSRAAAAAARAAGAGGGGGGGAGAAEADADSAYGMAGEAAEVAALEAQLRHSRQRFERLRLQRDRWRERSTLYEKACAQLQAALMTLQDQIRMPLAGGAKADLSAIWSSAPRTGPGPGPGPGDPGPSPGPGGPADDGAGWGRGSAVGSSRPSTAGGYSEAGAPHGRLSEAAFGAPSGMGSGHGIGLGYDGWPSGGSGSRERAMSARPAAGGGGGSGRGLPARPQTAVPAAGSPTVAARRTADAIRSSILNAPPAAWAAAEADAAAAAAVEGRSVSPPGRVGVSRLYSNEAEPFAIVRQLHREQPGWPTVPELRATSPTAARRLHPHPATLGATAAAAAAALGAAVASAVAAGGSPLAALAAAPSGAGGGGGGAGAGGGGGMRRAPGSVRPHSALPVSGSGRSGAGAGSGWGGSSRPVSASPGQGVGPGPGHGPGQGPAGLPWFGPGRSLTGLTSSSPASAAPEREASGGSGGAAEGAAGPGPGSRSGSAAAAGSGSGGGGGSGMGPGGVRSLTPSPPRQWEGVGGEVQGVLEAEWQSWQHTRGRAQSPESAALARSTAAAAAAVAGSGGAGMTAEAEAAWEVEAAARYGVTVDDLAGRPGPAVAAAAAAVATAGPVPAAGLAGGAIYAVVRSTAVGSAAASSTPAPAFAAAGGGAGSGPYGAATSAAMPAPVASLAAARSPPPPPPPPPGSAPVLANPSNMLAALRRPPSAMAKLTSAGVMFQGGAGRAQSARGGGGGGGGGGGAAGGAGGLRGSRGNLSGGSSSAGR</sequence>
<feature type="compositionally biased region" description="Pro residues" evidence="2">
    <location>
        <begin position="951"/>
        <end position="962"/>
    </location>
</feature>
<dbReference type="OrthoDB" id="545264at2759"/>
<feature type="compositionally biased region" description="Gly residues" evidence="2">
    <location>
        <begin position="671"/>
        <end position="683"/>
    </location>
</feature>
<comment type="caution">
    <text evidence="3">The sequence shown here is derived from an EMBL/GenBank/DDBJ whole genome shotgun (WGS) entry which is preliminary data.</text>
</comment>
<feature type="coiled-coil region" evidence="1">
    <location>
        <begin position="184"/>
        <end position="253"/>
    </location>
</feature>
<feature type="region of interest" description="Disordered" evidence="2">
    <location>
        <begin position="461"/>
        <end position="505"/>
    </location>
</feature>
<keyword evidence="4" id="KW-1185">Reference proteome</keyword>
<feature type="compositionally biased region" description="Gly residues" evidence="2">
    <location>
        <begin position="694"/>
        <end position="708"/>
    </location>
</feature>
<organism evidence="3 4">
    <name type="scientific">Edaphochlamys debaryana</name>
    <dbReference type="NCBI Taxonomy" id="47281"/>
    <lineage>
        <taxon>Eukaryota</taxon>
        <taxon>Viridiplantae</taxon>
        <taxon>Chlorophyta</taxon>
        <taxon>core chlorophytes</taxon>
        <taxon>Chlorophyceae</taxon>
        <taxon>CS clade</taxon>
        <taxon>Chlamydomonadales</taxon>
        <taxon>Chlamydomonadales incertae sedis</taxon>
        <taxon>Edaphochlamys</taxon>
    </lineage>
</organism>
<name>A0A835YAN8_9CHLO</name>
<accession>A0A835YAN8</accession>
<proteinExistence type="predicted"/>
<feature type="compositionally biased region" description="Gly residues" evidence="2">
    <location>
        <begin position="765"/>
        <end position="779"/>
    </location>
</feature>
<feature type="compositionally biased region" description="Gly residues" evidence="2">
    <location>
        <begin position="403"/>
        <end position="415"/>
    </location>
</feature>
<feature type="coiled-coil region" evidence="1">
    <location>
        <begin position="4"/>
        <end position="48"/>
    </location>
</feature>
<protein>
    <submittedName>
        <fullName evidence="3">Uncharacterized protein</fullName>
    </submittedName>
</protein>
<evidence type="ECO:0000256" key="2">
    <source>
        <dbReference type="SAM" id="MobiDB-lite"/>
    </source>
</evidence>
<feature type="region of interest" description="Disordered" evidence="2">
    <location>
        <begin position="635"/>
        <end position="794"/>
    </location>
</feature>
<feature type="compositionally biased region" description="Low complexity" evidence="2">
    <location>
        <begin position="1026"/>
        <end position="1039"/>
    </location>
</feature>
<feature type="region of interest" description="Disordered" evidence="2">
    <location>
        <begin position="996"/>
        <end position="1039"/>
    </location>
</feature>
<evidence type="ECO:0000313" key="3">
    <source>
        <dbReference type="EMBL" id="KAG2497331.1"/>
    </source>
</evidence>
<dbReference type="Proteomes" id="UP000612055">
    <property type="component" value="Unassembled WGS sequence"/>
</dbReference>
<feature type="region of interest" description="Disordered" evidence="2">
    <location>
        <begin position="945"/>
        <end position="967"/>
    </location>
</feature>
<evidence type="ECO:0000256" key="1">
    <source>
        <dbReference type="SAM" id="Coils"/>
    </source>
</evidence>
<feature type="compositionally biased region" description="Gly residues" evidence="2">
    <location>
        <begin position="636"/>
        <end position="652"/>
    </location>
</feature>
<dbReference type="EMBL" id="JAEHOE010000014">
    <property type="protein sequence ID" value="KAG2497331.1"/>
    <property type="molecule type" value="Genomic_DNA"/>
</dbReference>
<feature type="compositionally biased region" description="Gly residues" evidence="2">
    <location>
        <begin position="739"/>
        <end position="755"/>
    </location>
</feature>
<gene>
    <name evidence="3" type="ORF">HYH03_004494</name>
</gene>
<feature type="compositionally biased region" description="Low complexity" evidence="2">
    <location>
        <begin position="684"/>
        <end position="693"/>
    </location>
</feature>
<feature type="compositionally biased region" description="Pro residues" evidence="2">
    <location>
        <begin position="385"/>
        <end position="402"/>
    </location>
</feature>
<feature type="region of interest" description="Disordered" evidence="2">
    <location>
        <begin position="378"/>
        <end position="433"/>
    </location>
</feature>